<comment type="caution">
    <text evidence="2">The sequence shown here is derived from an EMBL/GenBank/DDBJ whole genome shotgun (WGS) entry which is preliminary data.</text>
</comment>
<dbReference type="STRING" id="357750.A0A2S6BSB0"/>
<evidence type="ECO:0000313" key="3">
    <source>
        <dbReference type="Proteomes" id="UP000237631"/>
    </source>
</evidence>
<dbReference type="OrthoDB" id="3645966at2759"/>
<dbReference type="InterPro" id="IPR000210">
    <property type="entry name" value="BTB/POZ_dom"/>
</dbReference>
<dbReference type="CDD" id="cd18186">
    <property type="entry name" value="BTB_POZ_ZBTB_KLHL-like"/>
    <property type="match status" value="1"/>
</dbReference>
<organism evidence="2 3">
    <name type="scientific">Cercospora berteroae</name>
    <dbReference type="NCBI Taxonomy" id="357750"/>
    <lineage>
        <taxon>Eukaryota</taxon>
        <taxon>Fungi</taxon>
        <taxon>Dikarya</taxon>
        <taxon>Ascomycota</taxon>
        <taxon>Pezizomycotina</taxon>
        <taxon>Dothideomycetes</taxon>
        <taxon>Dothideomycetidae</taxon>
        <taxon>Mycosphaerellales</taxon>
        <taxon>Mycosphaerellaceae</taxon>
        <taxon>Cercospora</taxon>
    </lineage>
</organism>
<keyword evidence="3" id="KW-1185">Reference proteome</keyword>
<dbReference type="SUPFAM" id="SSF54695">
    <property type="entry name" value="POZ domain"/>
    <property type="match status" value="1"/>
</dbReference>
<sequence length="182" mass="20492">MTSKHAKALVQSITELFGDSSYADATIVCGERRRKVHQAVVCTRCETLKKAFDGHFQEGEESTITLQEDHPNAVAAMLRYLYSGDYDDRAHHDSEDDDWKALPMNAHVQDIGDKYGLPGLTALALRKFNKLIDAEDFDAPGFLPAIPAIFSNDEDHQAPYREYLMECVIENGKVLLARKDFQ</sequence>
<evidence type="ECO:0000259" key="1">
    <source>
        <dbReference type="PROSITE" id="PS50097"/>
    </source>
</evidence>
<gene>
    <name evidence="2" type="ORF">CBER1_05905</name>
</gene>
<reference evidence="3" key="1">
    <citation type="journal article" date="2017" name="bioRxiv">
        <title>Conservation of a gene cluster reveals novel cercosporin biosynthetic mechanisms and extends production to the genus Colletotrichum.</title>
        <authorList>
            <person name="de Jonge R."/>
            <person name="Ebert M.K."/>
            <person name="Huitt-Roehl C.R."/>
            <person name="Pal P."/>
            <person name="Suttle J.C."/>
            <person name="Spanner R.E."/>
            <person name="Neubauer J.D."/>
            <person name="Jurick W.M.II."/>
            <person name="Stott K.A."/>
            <person name="Secor G.A."/>
            <person name="Thomma B.P.H.J."/>
            <person name="Van de Peer Y."/>
            <person name="Townsend C.A."/>
            <person name="Bolton M.D."/>
        </authorList>
    </citation>
    <scope>NUCLEOTIDE SEQUENCE [LARGE SCALE GENOMIC DNA]</scope>
    <source>
        <strain evidence="3">CBS538.71</strain>
    </source>
</reference>
<dbReference type="EMBL" id="PNEN01001787">
    <property type="protein sequence ID" value="PPJ50355.1"/>
    <property type="molecule type" value="Genomic_DNA"/>
</dbReference>
<dbReference type="PANTHER" id="PTHR47843">
    <property type="entry name" value="BTB DOMAIN-CONTAINING PROTEIN-RELATED"/>
    <property type="match status" value="1"/>
</dbReference>
<evidence type="ECO:0000313" key="2">
    <source>
        <dbReference type="EMBL" id="PPJ50355.1"/>
    </source>
</evidence>
<dbReference type="PANTHER" id="PTHR47843:SF5">
    <property type="entry name" value="BTB_POZ DOMAIN PROTEIN"/>
    <property type="match status" value="1"/>
</dbReference>
<dbReference type="AlphaFoldDB" id="A0A2S6BSB0"/>
<dbReference type="SMART" id="SM00225">
    <property type="entry name" value="BTB"/>
    <property type="match status" value="1"/>
</dbReference>
<feature type="domain" description="BTB" evidence="1">
    <location>
        <begin position="23"/>
        <end position="90"/>
    </location>
</feature>
<protein>
    <recommendedName>
        <fullName evidence="1">BTB domain-containing protein</fullName>
    </recommendedName>
</protein>
<proteinExistence type="predicted"/>
<dbReference type="Pfam" id="PF00651">
    <property type="entry name" value="BTB"/>
    <property type="match status" value="1"/>
</dbReference>
<dbReference type="Gene3D" id="3.30.710.10">
    <property type="entry name" value="Potassium Channel Kv1.1, Chain A"/>
    <property type="match status" value="1"/>
</dbReference>
<accession>A0A2S6BSB0</accession>
<dbReference type="PROSITE" id="PS50097">
    <property type="entry name" value="BTB"/>
    <property type="match status" value="1"/>
</dbReference>
<dbReference type="InterPro" id="IPR011333">
    <property type="entry name" value="SKP1/BTB/POZ_sf"/>
</dbReference>
<name>A0A2S6BSB0_9PEZI</name>
<dbReference type="Proteomes" id="UP000237631">
    <property type="component" value="Unassembled WGS sequence"/>
</dbReference>